<dbReference type="Proteomes" id="UP000837857">
    <property type="component" value="Chromosome 30"/>
</dbReference>
<sequence length="191" mass="21748">MSRLNLRKLPRISYYEPEEPSFDEYLFCHECRDYVYEYCSIHGPLLVVPDAKAPLKSPLPAHVPRAALTVPSVFLHIAPSSIPGLAKECFACPIEPGAGIGVFSSLTLPAGVRFGPYRGKITKDIDSVYCWQIYDKNNKPAHVVDAADDGRSNWMRYVNCSRHWSEQNLLAYQYKGQLYYRSDDSKIYDFT</sequence>
<dbReference type="SUPFAM" id="SSF82199">
    <property type="entry name" value="SET domain"/>
    <property type="match status" value="1"/>
</dbReference>
<dbReference type="InterPro" id="IPR001214">
    <property type="entry name" value="SET_dom"/>
</dbReference>
<evidence type="ECO:0000313" key="3">
    <source>
        <dbReference type="Proteomes" id="UP000837857"/>
    </source>
</evidence>
<feature type="domain" description="SET" evidence="1">
    <location>
        <begin position="83"/>
        <end position="191"/>
    </location>
</feature>
<proteinExistence type="predicted"/>
<dbReference type="Gene3D" id="2.170.270.10">
    <property type="entry name" value="SET domain"/>
    <property type="match status" value="1"/>
</dbReference>
<accession>A0ABN8IR28</accession>
<keyword evidence="3" id="KW-1185">Reference proteome</keyword>
<gene>
    <name evidence="2" type="ORF">IPOD504_LOCUS12844</name>
</gene>
<evidence type="ECO:0000259" key="1">
    <source>
        <dbReference type="PROSITE" id="PS50280"/>
    </source>
</evidence>
<protein>
    <recommendedName>
        <fullName evidence="1">SET domain-containing protein</fullName>
    </recommendedName>
</protein>
<name>A0ABN8IR28_9NEOP</name>
<dbReference type="Pfam" id="PF21549">
    <property type="entry name" value="PRDM2_PR"/>
    <property type="match status" value="1"/>
</dbReference>
<reference evidence="2" key="1">
    <citation type="submission" date="2022-03" db="EMBL/GenBank/DDBJ databases">
        <authorList>
            <person name="Martin H S."/>
        </authorList>
    </citation>
    <scope>NUCLEOTIDE SEQUENCE</scope>
</reference>
<evidence type="ECO:0000313" key="2">
    <source>
        <dbReference type="EMBL" id="CAH2064664.1"/>
    </source>
</evidence>
<dbReference type="InterPro" id="IPR046341">
    <property type="entry name" value="SET_dom_sf"/>
</dbReference>
<feature type="non-terminal residue" evidence="2">
    <location>
        <position position="191"/>
    </location>
</feature>
<organism evidence="2 3">
    <name type="scientific">Iphiclides podalirius</name>
    <name type="common">scarce swallowtail</name>
    <dbReference type="NCBI Taxonomy" id="110791"/>
    <lineage>
        <taxon>Eukaryota</taxon>
        <taxon>Metazoa</taxon>
        <taxon>Ecdysozoa</taxon>
        <taxon>Arthropoda</taxon>
        <taxon>Hexapoda</taxon>
        <taxon>Insecta</taxon>
        <taxon>Pterygota</taxon>
        <taxon>Neoptera</taxon>
        <taxon>Endopterygota</taxon>
        <taxon>Lepidoptera</taxon>
        <taxon>Glossata</taxon>
        <taxon>Ditrysia</taxon>
        <taxon>Papilionoidea</taxon>
        <taxon>Papilionidae</taxon>
        <taxon>Papilioninae</taxon>
        <taxon>Iphiclides</taxon>
    </lineage>
</organism>
<dbReference type="EMBL" id="OW152842">
    <property type="protein sequence ID" value="CAH2064664.1"/>
    <property type="molecule type" value="Genomic_DNA"/>
</dbReference>
<dbReference type="PROSITE" id="PS50280">
    <property type="entry name" value="SET"/>
    <property type="match status" value="1"/>
</dbReference>